<proteinExistence type="predicted"/>
<dbReference type="Pfam" id="PF01825">
    <property type="entry name" value="GPS"/>
    <property type="match status" value="1"/>
</dbReference>
<dbReference type="Pfam" id="PF00002">
    <property type="entry name" value="7tm_2"/>
    <property type="match status" value="1"/>
</dbReference>
<dbReference type="InterPro" id="IPR000203">
    <property type="entry name" value="GPS"/>
</dbReference>
<evidence type="ECO:0000256" key="6">
    <source>
        <dbReference type="SAM" id="MobiDB-lite"/>
    </source>
</evidence>
<dbReference type="InterPro" id="IPR058808">
    <property type="entry name" value="GAIN_ADGRA2/3"/>
</dbReference>
<dbReference type="SMART" id="SM00303">
    <property type="entry name" value="GPS"/>
    <property type="match status" value="1"/>
</dbReference>
<gene>
    <name evidence="12" type="primary">ADGRL2</name>
    <name evidence="12" type="ORF">BLAG_LOCUS26096</name>
</gene>
<evidence type="ECO:0000256" key="4">
    <source>
        <dbReference type="ARBA" id="ARBA00023136"/>
    </source>
</evidence>
<dbReference type="OrthoDB" id="1100386at2759"/>
<protein>
    <submittedName>
        <fullName evidence="12">ADGRL2 protein</fullName>
    </submittedName>
</protein>
<feature type="compositionally biased region" description="Basic and acidic residues" evidence="6">
    <location>
        <begin position="1091"/>
        <end position="1117"/>
    </location>
</feature>
<dbReference type="Gene3D" id="3.10.100.10">
    <property type="entry name" value="Mannose-Binding Protein A, subunit A"/>
    <property type="match status" value="1"/>
</dbReference>
<dbReference type="GO" id="GO:0004930">
    <property type="term" value="F:G protein-coupled receptor activity"/>
    <property type="evidence" value="ECO:0007669"/>
    <property type="project" value="InterPro"/>
</dbReference>
<dbReference type="PROSITE" id="PS50261">
    <property type="entry name" value="G_PROTEIN_RECEP_F2_4"/>
    <property type="match status" value="1"/>
</dbReference>
<dbReference type="CDD" id="cd15040">
    <property type="entry name" value="7tmB2_Adhesion"/>
    <property type="match status" value="1"/>
</dbReference>
<dbReference type="CDD" id="cd00037">
    <property type="entry name" value="CLECT"/>
    <property type="match status" value="1"/>
</dbReference>
<feature type="transmembrane region" description="Helical" evidence="7">
    <location>
        <begin position="668"/>
        <end position="688"/>
    </location>
</feature>
<evidence type="ECO:0000259" key="11">
    <source>
        <dbReference type="PROSITE" id="PS50853"/>
    </source>
</evidence>
<sequence>MVSTFQDITVDPNDVTENSIRITWTPTSVSVDRYGVSISPVTGVTNHYARVAAADPLEYTFTGLTAGAMYTISVTTFFGGAREWQRTIPNAPQNLQLTGTTTTNIDLSWIAPSDANNATFAKYRITYSTGGTTQTKEVPDTAATSTSLTGLSPGVLYSISLVAVSADPDPTESVGAFLTVRTLPNAPQNLQLTGTTTTNIVLSWIEPSSANGATFAKYRITYSTGGTTQTKEVPDTAATSTTLTGLSPGVLYSISLVAVSADPDPTESVGAFLTVRTKQPTNNTYRYCEEEIVVTEAVQVIFPRVEGGTFSYSEEHCPSSSAIDKPLATRFCRITTDEFAVWDSPVFLSCDITLTNLSQTIEVTEENALIVATELQVITTQAETLSDDVTTTSTLMHEIVNASSTEQIGEAIMTIADNLMRVNKSVLKQSQQEDKGPTRVVLTLEALADTVELTRESLTSVRRDVALQASDISADELDKGQGFAFFMAGNKSNSLTEYRMQSFTTEEENSGFLQNADTFITLPANLSRTLQINSTADVRLSYILYNNDSLFVQTSQDAVGMTSQNAMGTRIVGSRIAGMQVKNLPEPVVITFTPKEDLLPVEVKELQCVFWDFEAKAGQGVWSTDGCMNQGVDNGRYKCACNHLTNFAALFAINGSGSGKHEKALETITIAGCIVSIVALVLTLLSFIITRNQRQHTVSVHARNQRLVLINLCVALLAILITFLAGIDQTASPIGCTVVTALLHYFLLAALIWMAVEAVNIYLAAVLVFGHYVSESFIYKAAVTAWGLPLIAMLSTVGPSGVYEYRRSDYCWLAELPLTYAFLLPAGLILMFNMVVFSIVMYKLVKGEKEQRALRGAKETKADHQWLIRQLRRAFSIMALFGLTWLFGFFVIDGDSDARTAFAYLFCIFNTLQDLASQFYLYDYTAALSAHYSQNVRASRAGLVPILRPPRRPPPQTPPVRQRNVASDKRQEGHGSSSDTYEEAERVYYTIKDEDPPPALRGAGRQQKSPQPGVQASVPPPISDKRQEGQGRSSNTHEEAERVYYTIKDEDLPPALRGAGRQQESPQPGVQTSEPPTPPVHQHGSCGRGRHGNDASDKLQEEQEAPSHTDDEAETVKRHASYTSEGSGATIAAILILLFHNTQEHNIQTPNPTQDSINWTTFSVAEPAVIATTSGTNSSNFHITDGGYTVFRGICYKVFKTKKSFDEASATCRADGGTLAMPRDAQINDFLISLYRKSGNVQPINVWFGLHDRREEGKFEWVDGSPLALVTRLQALAATDARGCNYSNYAL</sequence>
<dbReference type="InterPro" id="IPR036116">
    <property type="entry name" value="FN3_sf"/>
</dbReference>
<evidence type="ECO:0000259" key="8">
    <source>
        <dbReference type="PROSITE" id="PS50041"/>
    </source>
</evidence>
<dbReference type="InterPro" id="IPR053066">
    <property type="entry name" value="ADGR_G7"/>
</dbReference>
<keyword evidence="4 7" id="KW-0472">Membrane</keyword>
<dbReference type="Proteomes" id="UP000838412">
    <property type="component" value="Unassembled WGS sequence"/>
</dbReference>
<feature type="transmembrane region" description="Helical" evidence="7">
    <location>
        <begin position="747"/>
        <end position="770"/>
    </location>
</feature>
<feature type="region of interest" description="Disordered" evidence="6">
    <location>
        <begin position="1053"/>
        <end position="1122"/>
    </location>
</feature>
<keyword evidence="13" id="KW-1185">Reference proteome</keyword>
<evidence type="ECO:0000256" key="5">
    <source>
        <dbReference type="ARBA" id="ARBA00023157"/>
    </source>
</evidence>
<dbReference type="PANTHER" id="PTHR47767:SF1">
    <property type="entry name" value="ADHESION G PROTEIN-COUPLED RECEPTOR G7"/>
    <property type="match status" value="1"/>
</dbReference>
<dbReference type="Gene3D" id="1.20.1070.10">
    <property type="entry name" value="Rhodopsin 7-helix transmembrane proteins"/>
    <property type="match status" value="1"/>
</dbReference>
<feature type="domain" description="C-type lectin" evidence="8">
    <location>
        <begin position="1191"/>
        <end position="1267"/>
    </location>
</feature>
<dbReference type="InterPro" id="IPR046338">
    <property type="entry name" value="GAIN_dom_sf"/>
</dbReference>
<comment type="caution">
    <text evidence="12">The sequence shown here is derived from an EMBL/GenBank/DDBJ whole genome shotgun (WGS) entry which is preliminary data.</text>
</comment>
<dbReference type="InterPro" id="IPR013783">
    <property type="entry name" value="Ig-like_fold"/>
</dbReference>
<feature type="transmembrane region" description="Helical" evidence="7">
    <location>
        <begin position="777"/>
        <end position="798"/>
    </location>
</feature>
<dbReference type="SUPFAM" id="SSF56436">
    <property type="entry name" value="C-type lectin-like"/>
    <property type="match status" value="1"/>
</dbReference>
<organism evidence="12 13">
    <name type="scientific">Branchiostoma lanceolatum</name>
    <name type="common">Common lancelet</name>
    <name type="synonym">Amphioxus lanceolatum</name>
    <dbReference type="NCBI Taxonomy" id="7740"/>
    <lineage>
        <taxon>Eukaryota</taxon>
        <taxon>Metazoa</taxon>
        <taxon>Chordata</taxon>
        <taxon>Cephalochordata</taxon>
        <taxon>Leptocardii</taxon>
        <taxon>Amphioxiformes</taxon>
        <taxon>Branchiostomatidae</taxon>
        <taxon>Branchiostoma</taxon>
    </lineage>
</organism>
<feature type="compositionally biased region" description="Basic and acidic residues" evidence="6">
    <location>
        <begin position="983"/>
        <end position="995"/>
    </location>
</feature>
<dbReference type="Pfam" id="PF26588">
    <property type="entry name" value="GAIN_ADGRA3"/>
    <property type="match status" value="1"/>
</dbReference>
<dbReference type="GO" id="GO:0016020">
    <property type="term" value="C:membrane"/>
    <property type="evidence" value="ECO:0007669"/>
    <property type="project" value="UniProtKB-SubCell"/>
</dbReference>
<dbReference type="Gene3D" id="2.60.40.10">
    <property type="entry name" value="Immunoglobulins"/>
    <property type="match status" value="3"/>
</dbReference>
<dbReference type="Pfam" id="PF00059">
    <property type="entry name" value="Lectin_C"/>
    <property type="match status" value="1"/>
</dbReference>
<dbReference type="Pfam" id="PF00041">
    <property type="entry name" value="fn3"/>
    <property type="match status" value="3"/>
</dbReference>
<dbReference type="Gene3D" id="2.60.220.50">
    <property type="match status" value="1"/>
</dbReference>
<feature type="compositionally biased region" description="Basic and acidic residues" evidence="6">
    <location>
        <begin position="1023"/>
        <end position="1039"/>
    </location>
</feature>
<keyword evidence="3 7" id="KW-1133">Transmembrane helix</keyword>
<name>A0A8S4MN76_BRALA</name>
<dbReference type="PROSITE" id="PS50221">
    <property type="entry name" value="GAIN_B"/>
    <property type="match status" value="1"/>
</dbReference>
<evidence type="ECO:0000256" key="2">
    <source>
        <dbReference type="ARBA" id="ARBA00022692"/>
    </source>
</evidence>
<dbReference type="SUPFAM" id="SSF49265">
    <property type="entry name" value="Fibronectin type III"/>
    <property type="match status" value="2"/>
</dbReference>
<dbReference type="InterPro" id="IPR000832">
    <property type="entry name" value="GPCR_2_secretin-like"/>
</dbReference>
<evidence type="ECO:0000259" key="9">
    <source>
        <dbReference type="PROSITE" id="PS50221"/>
    </source>
</evidence>
<feature type="compositionally biased region" description="Polar residues" evidence="6">
    <location>
        <begin position="1062"/>
        <end position="1074"/>
    </location>
</feature>
<evidence type="ECO:0000256" key="7">
    <source>
        <dbReference type="SAM" id="Phobius"/>
    </source>
</evidence>
<feature type="domain" description="Fibronectin type-III" evidence="11">
    <location>
        <begin position="186"/>
        <end position="280"/>
    </location>
</feature>
<dbReference type="InterPro" id="IPR017981">
    <property type="entry name" value="GPCR_2-like_7TM"/>
</dbReference>
<dbReference type="PRINTS" id="PR00249">
    <property type="entry name" value="GPCRSECRETIN"/>
</dbReference>
<feature type="transmembrane region" description="Helical" evidence="7">
    <location>
        <begin position="874"/>
        <end position="892"/>
    </location>
</feature>
<comment type="subcellular location">
    <subcellularLocation>
        <location evidence="1">Membrane</location>
        <topology evidence="1">Multi-pass membrane protein</topology>
    </subcellularLocation>
</comment>
<evidence type="ECO:0000256" key="1">
    <source>
        <dbReference type="ARBA" id="ARBA00004141"/>
    </source>
</evidence>
<evidence type="ECO:0000259" key="10">
    <source>
        <dbReference type="PROSITE" id="PS50261"/>
    </source>
</evidence>
<dbReference type="CDD" id="cd00063">
    <property type="entry name" value="FN3"/>
    <property type="match status" value="3"/>
</dbReference>
<dbReference type="InterPro" id="IPR003961">
    <property type="entry name" value="FN3_dom"/>
</dbReference>
<feature type="domain" description="G-protein coupled receptors family 2 profile 2" evidence="10">
    <location>
        <begin position="665"/>
        <end position="925"/>
    </location>
</feature>
<reference evidence="12" key="1">
    <citation type="submission" date="2022-01" db="EMBL/GenBank/DDBJ databases">
        <authorList>
            <person name="Braso-Vives M."/>
        </authorList>
    </citation>
    <scope>NUCLEOTIDE SEQUENCE</scope>
</reference>
<feature type="domain" description="GAIN-B" evidence="9">
    <location>
        <begin position="491"/>
        <end position="657"/>
    </location>
</feature>
<feature type="transmembrane region" description="Helical" evidence="7">
    <location>
        <begin position="818"/>
        <end position="845"/>
    </location>
</feature>
<feature type="domain" description="Fibronectin type-III" evidence="11">
    <location>
        <begin position="91"/>
        <end position="185"/>
    </location>
</feature>
<dbReference type="PANTHER" id="PTHR47767">
    <property type="entry name" value="ADHESION G PROTEIN-COUPLED RECEPTOR G7"/>
    <property type="match status" value="1"/>
</dbReference>
<accession>A0A8S4MN76</accession>
<keyword evidence="5" id="KW-1015">Disulfide bond</keyword>
<dbReference type="InterPro" id="IPR016186">
    <property type="entry name" value="C-type_lectin-like/link_sf"/>
</dbReference>
<dbReference type="GO" id="GO:0007166">
    <property type="term" value="P:cell surface receptor signaling pathway"/>
    <property type="evidence" value="ECO:0007669"/>
    <property type="project" value="InterPro"/>
</dbReference>
<dbReference type="EMBL" id="CAKMNS010000231">
    <property type="protein sequence ID" value="CAH1277277.1"/>
    <property type="molecule type" value="Genomic_DNA"/>
</dbReference>
<dbReference type="PROSITE" id="PS50041">
    <property type="entry name" value="C_TYPE_LECTIN_2"/>
    <property type="match status" value="1"/>
</dbReference>
<feature type="transmembrane region" description="Helical" evidence="7">
    <location>
        <begin position="708"/>
        <end position="727"/>
    </location>
</feature>
<dbReference type="SMART" id="SM00034">
    <property type="entry name" value="CLECT"/>
    <property type="match status" value="1"/>
</dbReference>
<evidence type="ECO:0000313" key="13">
    <source>
        <dbReference type="Proteomes" id="UP000838412"/>
    </source>
</evidence>
<dbReference type="SMART" id="SM00060">
    <property type="entry name" value="FN3"/>
    <property type="match status" value="3"/>
</dbReference>
<dbReference type="InterPro" id="IPR057244">
    <property type="entry name" value="GAIN_B"/>
</dbReference>
<evidence type="ECO:0000313" key="12">
    <source>
        <dbReference type="EMBL" id="CAH1277277.1"/>
    </source>
</evidence>
<evidence type="ECO:0000256" key="3">
    <source>
        <dbReference type="ARBA" id="ARBA00022989"/>
    </source>
</evidence>
<dbReference type="InterPro" id="IPR001304">
    <property type="entry name" value="C-type_lectin-like"/>
</dbReference>
<feature type="region of interest" description="Disordered" evidence="6">
    <location>
        <begin position="943"/>
        <end position="1039"/>
    </location>
</feature>
<keyword evidence="2 7" id="KW-0812">Transmembrane</keyword>
<dbReference type="PROSITE" id="PS50853">
    <property type="entry name" value="FN3"/>
    <property type="match status" value="2"/>
</dbReference>
<dbReference type="InterPro" id="IPR016187">
    <property type="entry name" value="CTDL_fold"/>
</dbReference>
<dbReference type="SUPFAM" id="SSF81321">
    <property type="entry name" value="Family A G protein-coupled receptor-like"/>
    <property type="match status" value="1"/>
</dbReference>